<feature type="DNA-binding region" description="H-T-H motif" evidence="4">
    <location>
        <begin position="32"/>
        <end position="51"/>
    </location>
</feature>
<dbReference type="GO" id="GO:0003677">
    <property type="term" value="F:DNA binding"/>
    <property type="evidence" value="ECO:0007669"/>
    <property type="project" value="UniProtKB-UniRule"/>
</dbReference>
<reference evidence="6 7" key="1">
    <citation type="journal article" date="2019" name="ACS Chem. Biol.">
        <title>Identification and Mobilization of a Cryptic Antibiotic Biosynthesis Gene Locus from a Human-Pathogenic Nocardia Isolate.</title>
        <authorList>
            <person name="Herisse M."/>
            <person name="Ishida K."/>
            <person name="Porter J.L."/>
            <person name="Howden B."/>
            <person name="Hertweck C."/>
            <person name="Stinear T.P."/>
            <person name="Pidot S.J."/>
        </authorList>
    </citation>
    <scope>NUCLEOTIDE SEQUENCE [LARGE SCALE GENOMIC DNA]</scope>
    <source>
        <strain evidence="6 7">AUSMDU00012717</strain>
    </source>
</reference>
<dbReference type="InterPro" id="IPR054156">
    <property type="entry name" value="YxaF_TetR_C"/>
</dbReference>
<evidence type="ECO:0000256" key="2">
    <source>
        <dbReference type="ARBA" id="ARBA00023125"/>
    </source>
</evidence>
<feature type="domain" description="HTH tetR-type" evidence="5">
    <location>
        <begin position="9"/>
        <end position="69"/>
    </location>
</feature>
<evidence type="ECO:0000256" key="4">
    <source>
        <dbReference type="PROSITE-ProRule" id="PRU00335"/>
    </source>
</evidence>
<gene>
    <name evidence="6" type="ORF">F5544_03325</name>
</gene>
<evidence type="ECO:0000313" key="6">
    <source>
        <dbReference type="EMBL" id="QIS08584.1"/>
    </source>
</evidence>
<dbReference type="Proteomes" id="UP000503540">
    <property type="component" value="Chromosome"/>
</dbReference>
<dbReference type="Pfam" id="PF00440">
    <property type="entry name" value="TetR_N"/>
    <property type="match status" value="1"/>
</dbReference>
<dbReference type="PANTHER" id="PTHR47506">
    <property type="entry name" value="TRANSCRIPTIONAL REGULATORY PROTEIN"/>
    <property type="match status" value="1"/>
</dbReference>
<dbReference type="PANTHER" id="PTHR47506:SF3">
    <property type="entry name" value="HTH-TYPE TRANSCRIPTIONAL REGULATOR LMRA"/>
    <property type="match status" value="1"/>
</dbReference>
<evidence type="ECO:0000259" key="5">
    <source>
        <dbReference type="PROSITE" id="PS50977"/>
    </source>
</evidence>
<dbReference type="InterPro" id="IPR001647">
    <property type="entry name" value="HTH_TetR"/>
</dbReference>
<evidence type="ECO:0000256" key="3">
    <source>
        <dbReference type="ARBA" id="ARBA00023163"/>
    </source>
</evidence>
<organism evidence="6 7">
    <name type="scientific">Nocardia arthritidis</name>
    <dbReference type="NCBI Taxonomy" id="228602"/>
    <lineage>
        <taxon>Bacteria</taxon>
        <taxon>Bacillati</taxon>
        <taxon>Actinomycetota</taxon>
        <taxon>Actinomycetes</taxon>
        <taxon>Mycobacteriales</taxon>
        <taxon>Nocardiaceae</taxon>
        <taxon>Nocardia</taxon>
    </lineage>
</organism>
<sequence length="197" mass="20852">MICVMGRSSDGRERMLATASELFRDRGIAGTALMDIIDRSGAARGSIYHYFPGGKAQLAREATERAGREFGAMITGLVAADGPVVAMGICVDYFRQRLVDSGYEAGCPITAAALEPGEAIEARRAAGESYAAWEAALANALWQHGVPQSRAAAVATLAISAIEGALILARAQRDSGPLDRVRGELERFGEALLRQPT</sequence>
<dbReference type="InterPro" id="IPR036271">
    <property type="entry name" value="Tet_transcr_reg_TetR-rel_C_sf"/>
</dbReference>
<keyword evidence="3" id="KW-0804">Transcription</keyword>
<dbReference type="PROSITE" id="PS50977">
    <property type="entry name" value="HTH_TETR_2"/>
    <property type="match status" value="1"/>
</dbReference>
<keyword evidence="7" id="KW-1185">Reference proteome</keyword>
<dbReference type="Gene3D" id="1.10.357.10">
    <property type="entry name" value="Tetracycline Repressor, domain 2"/>
    <property type="match status" value="1"/>
</dbReference>
<evidence type="ECO:0000256" key="1">
    <source>
        <dbReference type="ARBA" id="ARBA00023015"/>
    </source>
</evidence>
<keyword evidence="2 4" id="KW-0238">DNA-binding</keyword>
<accession>A0A6G9Y618</accession>
<dbReference type="Pfam" id="PF21993">
    <property type="entry name" value="TetR_C_13_2"/>
    <property type="match status" value="1"/>
</dbReference>
<dbReference type="EMBL" id="CP046172">
    <property type="protein sequence ID" value="QIS08584.1"/>
    <property type="molecule type" value="Genomic_DNA"/>
</dbReference>
<dbReference type="SUPFAM" id="SSF48498">
    <property type="entry name" value="Tetracyclin repressor-like, C-terminal domain"/>
    <property type="match status" value="1"/>
</dbReference>
<dbReference type="AlphaFoldDB" id="A0A6G9Y618"/>
<dbReference type="PRINTS" id="PR00455">
    <property type="entry name" value="HTHTETR"/>
</dbReference>
<dbReference type="KEGG" id="nah:F5544_03325"/>
<name>A0A6G9Y618_9NOCA</name>
<dbReference type="InterPro" id="IPR009057">
    <property type="entry name" value="Homeodomain-like_sf"/>
</dbReference>
<evidence type="ECO:0000313" key="7">
    <source>
        <dbReference type="Proteomes" id="UP000503540"/>
    </source>
</evidence>
<protein>
    <submittedName>
        <fullName evidence="6">TetR family transcriptional regulator</fullName>
    </submittedName>
</protein>
<dbReference type="SUPFAM" id="SSF46689">
    <property type="entry name" value="Homeodomain-like"/>
    <property type="match status" value="1"/>
</dbReference>
<proteinExistence type="predicted"/>
<keyword evidence="1" id="KW-0805">Transcription regulation</keyword>